<protein>
    <submittedName>
        <fullName evidence="1">Uncharacterized protein</fullName>
    </submittedName>
</protein>
<dbReference type="EMBL" id="CAJJDN010000199">
    <property type="protein sequence ID" value="CAD8128889.1"/>
    <property type="molecule type" value="Genomic_DNA"/>
</dbReference>
<dbReference type="Proteomes" id="UP000692954">
    <property type="component" value="Unassembled WGS sequence"/>
</dbReference>
<accession>A0A8S1RPD5</accession>
<sequence>MSDKSNPNGCSKNWMNKIFVCIQQENSYVVKIHKENFREQDARRVLKCYEQKFINTDQY</sequence>
<gene>
    <name evidence="1" type="ORF">PSON_ATCC_30995.1.T1990035</name>
</gene>
<keyword evidence="2" id="KW-1185">Reference proteome</keyword>
<organism evidence="1 2">
    <name type="scientific">Paramecium sonneborni</name>
    <dbReference type="NCBI Taxonomy" id="65129"/>
    <lineage>
        <taxon>Eukaryota</taxon>
        <taxon>Sar</taxon>
        <taxon>Alveolata</taxon>
        <taxon>Ciliophora</taxon>
        <taxon>Intramacronucleata</taxon>
        <taxon>Oligohymenophorea</taxon>
        <taxon>Peniculida</taxon>
        <taxon>Parameciidae</taxon>
        <taxon>Paramecium</taxon>
    </lineage>
</organism>
<name>A0A8S1RPD5_9CILI</name>
<evidence type="ECO:0000313" key="1">
    <source>
        <dbReference type="EMBL" id="CAD8128889.1"/>
    </source>
</evidence>
<proteinExistence type="predicted"/>
<evidence type="ECO:0000313" key="2">
    <source>
        <dbReference type="Proteomes" id="UP000692954"/>
    </source>
</evidence>
<comment type="caution">
    <text evidence="1">The sequence shown here is derived from an EMBL/GenBank/DDBJ whole genome shotgun (WGS) entry which is preliminary data.</text>
</comment>
<dbReference type="AlphaFoldDB" id="A0A8S1RPD5"/>
<reference evidence="1" key="1">
    <citation type="submission" date="2021-01" db="EMBL/GenBank/DDBJ databases">
        <authorList>
            <consortium name="Genoscope - CEA"/>
            <person name="William W."/>
        </authorList>
    </citation>
    <scope>NUCLEOTIDE SEQUENCE</scope>
</reference>